<evidence type="ECO:0008006" key="4">
    <source>
        <dbReference type="Google" id="ProtNLM"/>
    </source>
</evidence>
<feature type="transmembrane region" description="Helical" evidence="1">
    <location>
        <begin position="158"/>
        <end position="188"/>
    </location>
</feature>
<reference evidence="2 3" key="1">
    <citation type="submission" date="2023-01" db="EMBL/GenBank/DDBJ databases">
        <authorList>
            <person name="Kreplak J."/>
        </authorList>
    </citation>
    <scope>NUCLEOTIDE SEQUENCE [LARGE SCALE GENOMIC DNA]</scope>
</reference>
<feature type="transmembrane region" description="Helical" evidence="1">
    <location>
        <begin position="60"/>
        <end position="92"/>
    </location>
</feature>
<evidence type="ECO:0000256" key="1">
    <source>
        <dbReference type="SAM" id="Phobius"/>
    </source>
</evidence>
<dbReference type="PANTHER" id="PTHR33133:SF7">
    <property type="entry name" value="F26K24.10 PROTEIN-RELATED"/>
    <property type="match status" value="1"/>
</dbReference>
<feature type="transmembrane region" description="Helical" evidence="1">
    <location>
        <begin position="234"/>
        <end position="260"/>
    </location>
</feature>
<evidence type="ECO:0000313" key="3">
    <source>
        <dbReference type="Proteomes" id="UP001157006"/>
    </source>
</evidence>
<gene>
    <name evidence="2" type="ORF">VFH_VI083400</name>
</gene>
<protein>
    <recommendedName>
        <fullName evidence="4">Transmembrane protein</fullName>
    </recommendedName>
</protein>
<proteinExistence type="predicted"/>
<keyword evidence="3" id="KW-1185">Reference proteome</keyword>
<evidence type="ECO:0000313" key="2">
    <source>
        <dbReference type="EMBL" id="CAI8617581.1"/>
    </source>
</evidence>
<dbReference type="EMBL" id="OX451741">
    <property type="protein sequence ID" value="CAI8617581.1"/>
    <property type="molecule type" value="Genomic_DNA"/>
</dbReference>
<keyword evidence="1" id="KW-0812">Transmembrane</keyword>
<feature type="transmembrane region" description="Helical" evidence="1">
    <location>
        <begin position="113"/>
        <end position="146"/>
    </location>
</feature>
<dbReference type="PANTHER" id="PTHR33133">
    <property type="entry name" value="OS08G0107100 PROTEIN-RELATED"/>
    <property type="match status" value="1"/>
</dbReference>
<accession>A0AAV1B4F8</accession>
<organism evidence="2 3">
    <name type="scientific">Vicia faba</name>
    <name type="common">Broad bean</name>
    <name type="synonym">Faba vulgaris</name>
    <dbReference type="NCBI Taxonomy" id="3906"/>
    <lineage>
        <taxon>Eukaryota</taxon>
        <taxon>Viridiplantae</taxon>
        <taxon>Streptophyta</taxon>
        <taxon>Embryophyta</taxon>
        <taxon>Tracheophyta</taxon>
        <taxon>Spermatophyta</taxon>
        <taxon>Magnoliopsida</taxon>
        <taxon>eudicotyledons</taxon>
        <taxon>Gunneridae</taxon>
        <taxon>Pentapetalae</taxon>
        <taxon>rosids</taxon>
        <taxon>fabids</taxon>
        <taxon>Fabales</taxon>
        <taxon>Fabaceae</taxon>
        <taxon>Papilionoideae</taxon>
        <taxon>50 kb inversion clade</taxon>
        <taxon>NPAAA clade</taxon>
        <taxon>Hologalegina</taxon>
        <taxon>IRL clade</taxon>
        <taxon>Fabeae</taxon>
        <taxon>Vicia</taxon>
    </lineage>
</organism>
<keyword evidence="1" id="KW-1133">Transmembrane helix</keyword>
<feature type="transmembrane region" description="Helical" evidence="1">
    <location>
        <begin position="23"/>
        <end position="48"/>
    </location>
</feature>
<keyword evidence="1" id="KW-0472">Membrane</keyword>
<dbReference type="AlphaFoldDB" id="A0AAV1B4F8"/>
<sequence length="287" mass="32518">MAPKIWDILSETKRIIYTQPRHYLTLSLIFLLPPSFVSLLFNFLAKYLQQQPPPPPPPTYLILIFALVSILLLLISSIFTLCAFISITYSVYHSFFKQPIKLKEAFKSISTFFFPSLATDIIIFTIFFGVFLLFAHVIGAVSFLIAHIGGVVLRAHSFLILVSLMVVFLIFIMYVGVHLSLVKVIVVVESVWGLEPLRRSWKLVKGKKRLILSTCSLLGSLQSMLAWLTGYSWVLILVISPILAMLSLYSMAVLTVLYIYCKEENEKLAEEEFAKEEDEATLPLISS</sequence>
<dbReference type="Proteomes" id="UP001157006">
    <property type="component" value="Chromosome 6"/>
</dbReference>
<name>A0AAV1B4F8_VICFA</name>